<proteinExistence type="predicted"/>
<evidence type="ECO:0000313" key="1">
    <source>
        <dbReference type="EMBL" id="SMF29173.1"/>
    </source>
</evidence>
<protein>
    <submittedName>
        <fullName evidence="1">Uncharacterized protein</fullName>
    </submittedName>
</protein>
<organism evidence="1 2">
    <name type="scientific">Azospirillum oryzae</name>
    <dbReference type="NCBI Taxonomy" id="286727"/>
    <lineage>
        <taxon>Bacteria</taxon>
        <taxon>Pseudomonadati</taxon>
        <taxon>Pseudomonadota</taxon>
        <taxon>Alphaproteobacteria</taxon>
        <taxon>Rhodospirillales</taxon>
        <taxon>Azospirillaceae</taxon>
        <taxon>Azospirillum</taxon>
    </lineage>
</organism>
<sequence length="72" mass="7317">MAGFDSAAGPAGVVTGLIEKAAAELDAMSDAAGEIAPEVGDLTSVLVEAQRIADRAALDLRRLLQKLPRATA</sequence>
<evidence type="ECO:0000313" key="2">
    <source>
        <dbReference type="Proteomes" id="UP000192936"/>
    </source>
</evidence>
<dbReference type="AlphaFoldDB" id="A0A1X7E7U8"/>
<name>A0A1X7E7U8_9PROT</name>
<reference evidence="1 2" key="1">
    <citation type="submission" date="2017-04" db="EMBL/GenBank/DDBJ databases">
        <authorList>
            <person name="Afonso C.L."/>
            <person name="Miller P.J."/>
            <person name="Scott M.A."/>
            <person name="Spackman E."/>
            <person name="Goraichik I."/>
            <person name="Dimitrov K.M."/>
            <person name="Suarez D.L."/>
            <person name="Swayne D.E."/>
        </authorList>
    </citation>
    <scope>NUCLEOTIDE SEQUENCE [LARGE SCALE GENOMIC DNA]</scope>
    <source>
        <strain evidence="1 2">A2P</strain>
    </source>
</reference>
<accession>A0A1X7E7U8</accession>
<dbReference type="RefSeq" id="WP_085083534.1">
    <property type="nucleotide sequence ID" value="NZ_FXAK01000002.1"/>
</dbReference>
<dbReference type="Proteomes" id="UP000192936">
    <property type="component" value="Unassembled WGS sequence"/>
</dbReference>
<dbReference type="EMBL" id="FXAK01000002">
    <property type="protein sequence ID" value="SMF29173.1"/>
    <property type="molecule type" value="Genomic_DNA"/>
</dbReference>
<gene>
    <name evidence="1" type="ORF">SAMN02982917_1339</name>
</gene>